<dbReference type="AlphaFoldDB" id="A0A5A7SCD5"/>
<dbReference type="SMART" id="SM00345">
    <property type="entry name" value="HTH_GNTR"/>
    <property type="match status" value="1"/>
</dbReference>
<dbReference type="InterPro" id="IPR036388">
    <property type="entry name" value="WH-like_DNA-bd_sf"/>
</dbReference>
<dbReference type="GO" id="GO:0003677">
    <property type="term" value="F:DNA binding"/>
    <property type="evidence" value="ECO:0007669"/>
    <property type="project" value="UniProtKB-KW"/>
</dbReference>
<name>A0A5A7SCD5_9NOCA</name>
<proteinExistence type="predicted"/>
<evidence type="ECO:0000256" key="2">
    <source>
        <dbReference type="ARBA" id="ARBA00023125"/>
    </source>
</evidence>
<dbReference type="InterPro" id="IPR028978">
    <property type="entry name" value="Chorismate_lyase_/UTRA_dom_sf"/>
</dbReference>
<dbReference type="EMBL" id="VLNY01000004">
    <property type="protein sequence ID" value="KAA0023019.1"/>
    <property type="molecule type" value="Genomic_DNA"/>
</dbReference>
<dbReference type="Proteomes" id="UP000322244">
    <property type="component" value="Unassembled WGS sequence"/>
</dbReference>
<dbReference type="Gene3D" id="3.40.1410.10">
    <property type="entry name" value="Chorismate lyase-like"/>
    <property type="match status" value="1"/>
</dbReference>
<dbReference type="PANTHER" id="PTHR44846">
    <property type="entry name" value="MANNOSYL-D-GLYCERATE TRANSPORT/METABOLISM SYSTEM REPRESSOR MNGR-RELATED"/>
    <property type="match status" value="1"/>
</dbReference>
<dbReference type="SUPFAM" id="SSF64288">
    <property type="entry name" value="Chorismate lyase-like"/>
    <property type="match status" value="1"/>
</dbReference>
<dbReference type="InterPro" id="IPR036390">
    <property type="entry name" value="WH_DNA-bd_sf"/>
</dbReference>
<evidence type="ECO:0000313" key="6">
    <source>
        <dbReference type="EMBL" id="KAA0023019.1"/>
    </source>
</evidence>
<dbReference type="GO" id="GO:0003700">
    <property type="term" value="F:DNA-binding transcription factor activity"/>
    <property type="evidence" value="ECO:0007669"/>
    <property type="project" value="InterPro"/>
</dbReference>
<evidence type="ECO:0000256" key="4">
    <source>
        <dbReference type="SAM" id="MobiDB-lite"/>
    </source>
</evidence>
<comment type="caution">
    <text evidence="6">The sequence shown here is derived from an EMBL/GenBank/DDBJ whole genome shotgun (WGS) entry which is preliminary data.</text>
</comment>
<dbReference type="InterPro" id="IPR011663">
    <property type="entry name" value="UTRA"/>
</dbReference>
<dbReference type="PANTHER" id="PTHR44846:SF1">
    <property type="entry name" value="MANNOSYL-D-GLYCERATE TRANSPORT_METABOLISM SYSTEM REPRESSOR MNGR-RELATED"/>
    <property type="match status" value="1"/>
</dbReference>
<evidence type="ECO:0000256" key="1">
    <source>
        <dbReference type="ARBA" id="ARBA00023015"/>
    </source>
</evidence>
<organism evidence="6 7">
    <name type="scientific">Antrihabitans cavernicola</name>
    <dbReference type="NCBI Taxonomy" id="2495913"/>
    <lineage>
        <taxon>Bacteria</taxon>
        <taxon>Bacillati</taxon>
        <taxon>Actinomycetota</taxon>
        <taxon>Actinomycetes</taxon>
        <taxon>Mycobacteriales</taxon>
        <taxon>Nocardiaceae</taxon>
        <taxon>Antrihabitans</taxon>
    </lineage>
</organism>
<dbReference type="Pfam" id="PF07702">
    <property type="entry name" value="UTRA"/>
    <property type="match status" value="1"/>
</dbReference>
<dbReference type="PROSITE" id="PS50949">
    <property type="entry name" value="HTH_GNTR"/>
    <property type="match status" value="1"/>
</dbReference>
<accession>A0A5A7SCD5</accession>
<dbReference type="OrthoDB" id="3210131at2"/>
<dbReference type="InterPro" id="IPR000524">
    <property type="entry name" value="Tscrpt_reg_HTH_GntR"/>
</dbReference>
<protein>
    <submittedName>
        <fullName evidence="6">GntR family transcriptional regulator</fullName>
    </submittedName>
</protein>
<feature type="region of interest" description="Disordered" evidence="4">
    <location>
        <begin position="1"/>
        <end position="21"/>
    </location>
</feature>
<keyword evidence="7" id="KW-1185">Reference proteome</keyword>
<evidence type="ECO:0000259" key="5">
    <source>
        <dbReference type="PROSITE" id="PS50949"/>
    </source>
</evidence>
<dbReference type="Pfam" id="PF00392">
    <property type="entry name" value="GntR"/>
    <property type="match status" value="1"/>
</dbReference>
<sequence length="269" mass="29839">MSTGTTPYAGTRRLPKGEDSVSEPRYEVVARELRLRILRHDYNVGESLPSESALCAQFDVSRGPVRQALAMLKNEGLVAISRGKPAIVRSFDVTQTLDTFTPFTQWARLTGRDAGSRTIEISRRRVTEPARTALGASADDFVVEVLRLRLLDDEPTMLERTTYTESVGSLLFDFDTDSGSITDFLSSRGVQFESMRHVLDAVAANGADAENLAIDVGSPLLRERRTSWNNLGEAFEFADDRYRPDRVAFSIVNARTIDPRDSIDNSVSS</sequence>
<gene>
    <name evidence="6" type="ORF">FOY51_11020</name>
</gene>
<evidence type="ECO:0000313" key="7">
    <source>
        <dbReference type="Proteomes" id="UP000322244"/>
    </source>
</evidence>
<dbReference type="PRINTS" id="PR00035">
    <property type="entry name" value="HTHGNTR"/>
</dbReference>
<dbReference type="GO" id="GO:0045892">
    <property type="term" value="P:negative regulation of DNA-templated transcription"/>
    <property type="evidence" value="ECO:0007669"/>
    <property type="project" value="TreeGrafter"/>
</dbReference>
<dbReference type="SUPFAM" id="SSF46785">
    <property type="entry name" value="Winged helix' DNA-binding domain"/>
    <property type="match status" value="1"/>
</dbReference>
<dbReference type="InterPro" id="IPR050679">
    <property type="entry name" value="Bact_HTH_transcr_reg"/>
</dbReference>
<feature type="domain" description="HTH gntR-type" evidence="5">
    <location>
        <begin position="23"/>
        <end position="91"/>
    </location>
</feature>
<dbReference type="CDD" id="cd07377">
    <property type="entry name" value="WHTH_GntR"/>
    <property type="match status" value="1"/>
</dbReference>
<keyword evidence="1" id="KW-0805">Transcription regulation</keyword>
<keyword evidence="3" id="KW-0804">Transcription</keyword>
<dbReference type="Gene3D" id="1.10.10.10">
    <property type="entry name" value="Winged helix-like DNA-binding domain superfamily/Winged helix DNA-binding domain"/>
    <property type="match status" value="1"/>
</dbReference>
<evidence type="ECO:0000256" key="3">
    <source>
        <dbReference type="ARBA" id="ARBA00023163"/>
    </source>
</evidence>
<keyword evidence="2" id="KW-0238">DNA-binding</keyword>
<reference evidence="6 7" key="1">
    <citation type="submission" date="2019-07" db="EMBL/GenBank/DDBJ databases">
        <title>Rhodococcus cavernicolus sp. nov., isolated from a cave.</title>
        <authorList>
            <person name="Lee S.D."/>
        </authorList>
    </citation>
    <scope>NUCLEOTIDE SEQUENCE [LARGE SCALE GENOMIC DNA]</scope>
    <source>
        <strain evidence="6 7">C1-24</strain>
    </source>
</reference>
<dbReference type="SMART" id="SM00866">
    <property type="entry name" value="UTRA"/>
    <property type="match status" value="1"/>
</dbReference>